<evidence type="ECO:0000256" key="1">
    <source>
        <dbReference type="ARBA" id="ARBA00022692"/>
    </source>
</evidence>
<dbReference type="PANTHER" id="PTHR11360:SF284">
    <property type="entry name" value="EG:103B4.3 PROTEIN-RELATED"/>
    <property type="match status" value="1"/>
</dbReference>
<keyword evidence="3 4" id="KW-0472">Membrane</keyword>
<reference evidence="6" key="2">
    <citation type="submission" date="2023-01" db="EMBL/GenBank/DDBJ databases">
        <title>Draft genome sequence of Algimonas porphyrae strain NBRC 108216.</title>
        <authorList>
            <person name="Sun Q."/>
            <person name="Mori K."/>
        </authorList>
    </citation>
    <scope>NUCLEOTIDE SEQUENCE</scope>
    <source>
        <strain evidence="6">NBRC 108216</strain>
    </source>
</reference>
<feature type="transmembrane region" description="Helical" evidence="4">
    <location>
        <begin position="249"/>
        <end position="269"/>
    </location>
</feature>
<dbReference type="SUPFAM" id="SSF103473">
    <property type="entry name" value="MFS general substrate transporter"/>
    <property type="match status" value="1"/>
</dbReference>
<feature type="transmembrane region" description="Helical" evidence="4">
    <location>
        <begin position="331"/>
        <end position="349"/>
    </location>
</feature>
<evidence type="ECO:0000256" key="2">
    <source>
        <dbReference type="ARBA" id="ARBA00022989"/>
    </source>
</evidence>
<evidence type="ECO:0000256" key="3">
    <source>
        <dbReference type="ARBA" id="ARBA00023136"/>
    </source>
</evidence>
<feature type="transmembrane region" description="Helical" evidence="4">
    <location>
        <begin position="21"/>
        <end position="40"/>
    </location>
</feature>
<dbReference type="PANTHER" id="PTHR11360">
    <property type="entry name" value="MONOCARBOXYLATE TRANSPORTER"/>
    <property type="match status" value="1"/>
</dbReference>
<feature type="transmembrane region" description="Helical" evidence="4">
    <location>
        <begin position="419"/>
        <end position="438"/>
    </location>
</feature>
<sequence>MADLAGDDAGTSKMGEWRRGWPIVLASLVGIALCLSPLPYWALIIIGPELAREFGWSREVITAGFLFMTSGVLIGAPVAGQLVDRYGARKVLLPSIVALGLGTMAFSQMTNDPRVFYLIFFITAVLGSATLPITWTKAIVNNFDRYRGLALGIALTGTGLYGFIASPTIQAMINAFGWRWAYVGVGALPLILSLPLAIILFRDEKEDRQLADVDTSMERSLMSWIWVPILIAIALCAVVITVLSTPNGAQKAIALMAAFFLAYVGYVYMKSKQQDVNPMPGLTVKEIYADYRFWVILFCFMLLGAVVSGIIANSKFILLDKGYTANQSASLLIGAGVIGLSTMVGRLVGGYLVDRIWAPLIGFVFLSVPAVGCWILMGNHPVALNVVALILVGLAAGVEFDLMAYFVSRYFGMKSYGRIYGLIYAAFGLGSGTSPIIFNLIRGDSPDYSGVLMLASFGFLIGGALLLTLGKYRDFGLDPHAH</sequence>
<feature type="transmembrane region" description="Helical" evidence="4">
    <location>
        <begin position="148"/>
        <end position="173"/>
    </location>
</feature>
<evidence type="ECO:0000313" key="6">
    <source>
        <dbReference type="EMBL" id="GLQ20178.1"/>
    </source>
</evidence>
<keyword evidence="1 4" id="KW-0812">Transmembrane</keyword>
<proteinExistence type="predicted"/>
<dbReference type="Proteomes" id="UP001161390">
    <property type="component" value="Unassembled WGS sequence"/>
</dbReference>
<organism evidence="6 7">
    <name type="scientific">Algimonas porphyrae</name>
    <dbReference type="NCBI Taxonomy" id="1128113"/>
    <lineage>
        <taxon>Bacteria</taxon>
        <taxon>Pseudomonadati</taxon>
        <taxon>Pseudomonadota</taxon>
        <taxon>Alphaproteobacteria</taxon>
        <taxon>Maricaulales</taxon>
        <taxon>Robiginitomaculaceae</taxon>
        <taxon>Algimonas</taxon>
    </lineage>
</organism>
<keyword evidence="2 4" id="KW-1133">Transmembrane helix</keyword>
<dbReference type="RefSeq" id="WP_284370511.1">
    <property type="nucleotide sequence ID" value="NZ_BSNJ01000002.1"/>
</dbReference>
<feature type="transmembrane region" description="Helical" evidence="4">
    <location>
        <begin position="91"/>
        <end position="109"/>
    </location>
</feature>
<keyword evidence="7" id="KW-1185">Reference proteome</keyword>
<name>A0ABQ5UXY8_9PROT</name>
<dbReference type="InterPro" id="IPR020846">
    <property type="entry name" value="MFS_dom"/>
</dbReference>
<feature type="transmembrane region" description="Helical" evidence="4">
    <location>
        <begin position="356"/>
        <end position="377"/>
    </location>
</feature>
<protein>
    <submittedName>
        <fullName evidence="6">MFS transporter</fullName>
    </submittedName>
</protein>
<reference evidence="6" key="1">
    <citation type="journal article" date="2014" name="Int. J. Syst. Evol. Microbiol.">
        <title>Complete genome of a new Firmicutes species belonging to the dominant human colonic microbiota ('Ruminococcus bicirculans') reveals two chromosomes and a selective capacity to utilize plant glucans.</title>
        <authorList>
            <consortium name="NISC Comparative Sequencing Program"/>
            <person name="Wegmann U."/>
            <person name="Louis P."/>
            <person name="Goesmann A."/>
            <person name="Henrissat B."/>
            <person name="Duncan S.H."/>
            <person name="Flint H.J."/>
        </authorList>
    </citation>
    <scope>NUCLEOTIDE SEQUENCE</scope>
    <source>
        <strain evidence="6">NBRC 108216</strain>
    </source>
</reference>
<feature type="domain" description="Major facilitator superfamily (MFS) profile" evidence="5">
    <location>
        <begin position="25"/>
        <end position="474"/>
    </location>
</feature>
<comment type="caution">
    <text evidence="6">The sequence shown here is derived from an EMBL/GenBank/DDBJ whole genome shotgun (WGS) entry which is preliminary data.</text>
</comment>
<dbReference type="InterPro" id="IPR036259">
    <property type="entry name" value="MFS_trans_sf"/>
</dbReference>
<dbReference type="PROSITE" id="PS50850">
    <property type="entry name" value="MFS"/>
    <property type="match status" value="1"/>
</dbReference>
<feature type="transmembrane region" description="Helical" evidence="4">
    <location>
        <begin position="179"/>
        <end position="201"/>
    </location>
</feature>
<dbReference type="EMBL" id="BSNJ01000002">
    <property type="protein sequence ID" value="GLQ20178.1"/>
    <property type="molecule type" value="Genomic_DNA"/>
</dbReference>
<evidence type="ECO:0000313" key="7">
    <source>
        <dbReference type="Proteomes" id="UP001161390"/>
    </source>
</evidence>
<dbReference type="Pfam" id="PF07690">
    <property type="entry name" value="MFS_1"/>
    <property type="match status" value="1"/>
</dbReference>
<accession>A0ABQ5UXY8</accession>
<feature type="transmembrane region" description="Helical" evidence="4">
    <location>
        <begin position="383"/>
        <end position="407"/>
    </location>
</feature>
<feature type="transmembrane region" description="Helical" evidence="4">
    <location>
        <begin position="290"/>
        <end position="311"/>
    </location>
</feature>
<dbReference type="Gene3D" id="1.20.1250.20">
    <property type="entry name" value="MFS general substrate transporter like domains"/>
    <property type="match status" value="2"/>
</dbReference>
<gene>
    <name evidence="6" type="ORF">GCM10007854_11330</name>
</gene>
<feature type="transmembrane region" description="Helical" evidence="4">
    <location>
        <begin position="450"/>
        <end position="469"/>
    </location>
</feature>
<feature type="transmembrane region" description="Helical" evidence="4">
    <location>
        <begin position="221"/>
        <end position="243"/>
    </location>
</feature>
<feature type="transmembrane region" description="Helical" evidence="4">
    <location>
        <begin position="60"/>
        <end position="79"/>
    </location>
</feature>
<evidence type="ECO:0000259" key="5">
    <source>
        <dbReference type="PROSITE" id="PS50850"/>
    </source>
</evidence>
<dbReference type="InterPro" id="IPR011701">
    <property type="entry name" value="MFS"/>
</dbReference>
<feature type="transmembrane region" description="Helical" evidence="4">
    <location>
        <begin position="115"/>
        <end position="136"/>
    </location>
</feature>
<dbReference type="InterPro" id="IPR050327">
    <property type="entry name" value="Proton-linked_MCT"/>
</dbReference>
<evidence type="ECO:0000256" key="4">
    <source>
        <dbReference type="SAM" id="Phobius"/>
    </source>
</evidence>